<accession>A0AAU9X791</accession>
<feature type="domain" description="DZIP3-like HEPN" evidence="2">
    <location>
        <begin position="101"/>
        <end position="246"/>
    </location>
</feature>
<evidence type="ECO:0000313" key="4">
    <source>
        <dbReference type="EMBL" id="CAH3137669.1"/>
    </source>
</evidence>
<evidence type="ECO:0000256" key="1">
    <source>
        <dbReference type="SAM" id="MobiDB-lite"/>
    </source>
</evidence>
<dbReference type="Gene3D" id="3.40.50.300">
    <property type="entry name" value="P-loop containing nucleotide triphosphate hydrolases"/>
    <property type="match status" value="1"/>
</dbReference>
<feature type="region of interest" description="Disordered" evidence="1">
    <location>
        <begin position="1"/>
        <end position="53"/>
    </location>
</feature>
<dbReference type="Pfam" id="PF26633">
    <property type="entry name" value="DUF8206"/>
    <property type="match status" value="1"/>
</dbReference>
<comment type="caution">
    <text evidence="4">The sequence shown here is derived from an EMBL/GenBank/DDBJ whole genome shotgun (WGS) entry which is preliminary data.</text>
</comment>
<evidence type="ECO:0000313" key="5">
    <source>
        <dbReference type="Proteomes" id="UP001159428"/>
    </source>
</evidence>
<proteinExistence type="predicted"/>
<evidence type="ECO:0000259" key="3">
    <source>
        <dbReference type="Pfam" id="PF26633"/>
    </source>
</evidence>
<organism evidence="4 5">
    <name type="scientific">Pocillopora meandrina</name>
    <dbReference type="NCBI Taxonomy" id="46732"/>
    <lineage>
        <taxon>Eukaryota</taxon>
        <taxon>Metazoa</taxon>
        <taxon>Cnidaria</taxon>
        <taxon>Anthozoa</taxon>
        <taxon>Hexacorallia</taxon>
        <taxon>Scleractinia</taxon>
        <taxon>Astrocoeniina</taxon>
        <taxon>Pocilloporidae</taxon>
        <taxon>Pocillopora</taxon>
    </lineage>
</organism>
<keyword evidence="5" id="KW-1185">Reference proteome</keyword>
<dbReference type="SUPFAM" id="SSF52540">
    <property type="entry name" value="P-loop containing nucleoside triphosphate hydrolases"/>
    <property type="match status" value="2"/>
</dbReference>
<dbReference type="PANTHER" id="PTHR32046:SF11">
    <property type="entry name" value="IMMUNE-ASSOCIATED NUCLEOTIDE-BINDING PROTEIN 10-LIKE"/>
    <property type="match status" value="1"/>
</dbReference>
<feature type="non-terminal residue" evidence="4">
    <location>
        <position position="1"/>
    </location>
</feature>
<dbReference type="PANTHER" id="PTHR32046">
    <property type="entry name" value="G DOMAIN-CONTAINING PROTEIN"/>
    <property type="match status" value="1"/>
</dbReference>
<dbReference type="AlphaFoldDB" id="A0AAU9X791"/>
<dbReference type="InterPro" id="IPR058519">
    <property type="entry name" value="DUF8206"/>
</dbReference>
<dbReference type="EMBL" id="CALNXJ010000031">
    <property type="protein sequence ID" value="CAH3137669.1"/>
    <property type="molecule type" value="Genomic_DNA"/>
</dbReference>
<dbReference type="Pfam" id="PF18738">
    <property type="entry name" value="HEPN_DZIP3"/>
    <property type="match status" value="1"/>
</dbReference>
<dbReference type="InterPro" id="IPR041249">
    <property type="entry name" value="HEPN_DZIP3"/>
</dbReference>
<protein>
    <recommendedName>
        <fullName evidence="6">G domain-containing protein</fullName>
    </recommendedName>
</protein>
<dbReference type="InterPro" id="IPR027417">
    <property type="entry name" value="P-loop_NTPase"/>
</dbReference>
<dbReference type="Proteomes" id="UP001159428">
    <property type="component" value="Unassembled WGS sequence"/>
</dbReference>
<sequence>GPIDNSSAAVEVRSPLIPPPPPSFSALGKSEEKKTKSPGNEVEPNGQILTEDSPDVRKMASAAAPSFHATEKTANYARLCRLLVDVSSHILRETFDKKRPPENLEKVLSTPEIRDALQELRRKVLSLSQWGKLYPAIKSSVSSRDFDITLLMVLLRNICGLVRPATGWDTLPPVTDTTLEADIARIKYYRNTVYGHASEASVDDVTFKQYWQDIQDALVRLGGAGYRSAIDDLKKECIDPDFAEHYKELLKQWVMDEVSIKERLDKMKEELDKRFDDLEVKIFDPERRKETGGNSTKMERKEDVNILILGETGVGKSTWINGIVNYLKHSSLQAAIDAREFTVLIPFRFAYTDEEGEGTEVCFGSDANEIFATGRSATQSPREYMFETDIAKFHLIDTPGIGDCRGTDKDKEHFEKIMAFLSIYDKIHAVVVLLKPNNARLTVAFRFCVLELLRHLHKSLQSNIIFAFTNSRGTFYQPGDTLPVLKELLEKNYLKIDVSPSNYFCFDNEAFRFLACHRKGIKFTPKNVGIYKESWDLSCETTTKLFDKVMEMKPHETKETLSLNNAREYTLALAKPMAETVELININLKKIKAEKEKCKACESDMKSFRAQLKFKGFDLTFVKLEYPMTVCAGQGCKTYVNVGEDRVRRTVYNQICHDHCYLSGVPYETINNEKLRDCKAMKNDLCSKCSHSYKVHMHITYKTTLVQNEFLSKETQEIIFQKKDMKSRKEEFIRLLEGQIDELKKEEKYIYESACFFGVFLKNNAMIPYNDAFGEYIDMLIQDEEAKEKEIRDSEKIKKFVKEKQAYEKKKKLLIETMASRSEGESGNLHIEQIYARKEKLCSLKHNGKMLKEALGMILLA</sequence>
<evidence type="ECO:0000259" key="2">
    <source>
        <dbReference type="Pfam" id="PF18738"/>
    </source>
</evidence>
<reference evidence="4 5" key="1">
    <citation type="submission" date="2022-05" db="EMBL/GenBank/DDBJ databases">
        <authorList>
            <consortium name="Genoscope - CEA"/>
            <person name="William W."/>
        </authorList>
    </citation>
    <scope>NUCLEOTIDE SEQUENCE [LARGE SCALE GENOMIC DNA]</scope>
</reference>
<gene>
    <name evidence="4" type="ORF">PMEA_00018208</name>
</gene>
<feature type="domain" description="DUF8206" evidence="3">
    <location>
        <begin position="623"/>
        <end position="702"/>
    </location>
</feature>
<evidence type="ECO:0008006" key="6">
    <source>
        <dbReference type="Google" id="ProtNLM"/>
    </source>
</evidence>
<name>A0AAU9X791_9CNID</name>